<protein>
    <recommendedName>
        <fullName evidence="1">SEFIR domain-containing protein</fullName>
    </recommendedName>
</protein>
<dbReference type="Pfam" id="PF08357">
    <property type="entry name" value="SEFIR"/>
    <property type="match status" value="1"/>
</dbReference>
<evidence type="ECO:0000259" key="1">
    <source>
        <dbReference type="PROSITE" id="PS51534"/>
    </source>
</evidence>
<name>A0A1F5EDQ8_9BACT</name>
<gene>
    <name evidence="2" type="ORF">A2215_02765</name>
</gene>
<dbReference type="AlphaFoldDB" id="A0A1F5EDQ8"/>
<dbReference type="InterPro" id="IPR013568">
    <property type="entry name" value="SEFIR_dom"/>
</dbReference>
<dbReference type="PROSITE" id="PS51534">
    <property type="entry name" value="SEFIR"/>
    <property type="match status" value="1"/>
</dbReference>
<dbReference type="EMBL" id="MEZY01000010">
    <property type="protein sequence ID" value="OGD65542.1"/>
    <property type="molecule type" value="Genomic_DNA"/>
</dbReference>
<dbReference type="Gene3D" id="3.40.50.10140">
    <property type="entry name" value="Toll/interleukin-1 receptor homology (TIR) domain"/>
    <property type="match status" value="1"/>
</dbReference>
<evidence type="ECO:0000313" key="2">
    <source>
        <dbReference type="EMBL" id="OGD65542.1"/>
    </source>
</evidence>
<sequence>MKGSIRQPKVFISYSWSSSQHEQWVLDLAERLSNDGIVVVLDKWDIKEGQDKHVFMEQMVNDVSIKKVLVVCDSVYQTKADDRKGGVGTETQLISKEVYENTVQEKFIPIVREYDGAGKPCIPHYMASRIYIDLSSDEKFEESYQKLIRNLYDKPLLKRPVLGTPPAYIAEEDQVISKTSHKVTEIKNALLNDRRSSNGLISDYLDTVISSLEDYRLSGGSITDFDDHVIETIEKMLPVRDDFIDFVFTVFKYQESVDLEKFHNFFEKLIPFSYRQANVQPYTDVDYDNYKFFTYELILNFVAILLQLKKYKEISHFTNSQYFYRHSNSGELTYNGIEIFNTHSRSLDEIRNKRLNLRRVSLTADLIKAHSTRSDISFDEIKQADLVLYYITELHGGKSSFSWFPRTSVYNYRGSAVELFERMISLQHFEKIKELFDVQNIEQLKKSMIEYIERNKDQQRRYSGLWDYDIRPLENVIDIAKIGTVK</sequence>
<dbReference type="SUPFAM" id="SSF52200">
    <property type="entry name" value="Toll/Interleukin receptor TIR domain"/>
    <property type="match status" value="1"/>
</dbReference>
<dbReference type="Proteomes" id="UP000178583">
    <property type="component" value="Unassembled WGS sequence"/>
</dbReference>
<proteinExistence type="predicted"/>
<evidence type="ECO:0000313" key="3">
    <source>
        <dbReference type="Proteomes" id="UP000178583"/>
    </source>
</evidence>
<reference evidence="2 3" key="1">
    <citation type="journal article" date="2016" name="Nat. Commun.">
        <title>Thousands of microbial genomes shed light on interconnected biogeochemical processes in an aquifer system.</title>
        <authorList>
            <person name="Anantharaman K."/>
            <person name="Brown C.T."/>
            <person name="Hug L.A."/>
            <person name="Sharon I."/>
            <person name="Castelle C.J."/>
            <person name="Probst A.J."/>
            <person name="Thomas B.C."/>
            <person name="Singh A."/>
            <person name="Wilkins M.J."/>
            <person name="Karaoz U."/>
            <person name="Brodie E.L."/>
            <person name="Williams K.H."/>
            <person name="Hubbard S.S."/>
            <person name="Banfield J.F."/>
        </authorList>
    </citation>
    <scope>NUCLEOTIDE SEQUENCE [LARGE SCALE GENOMIC DNA]</scope>
</reference>
<dbReference type="STRING" id="1797472.A2215_02765"/>
<feature type="domain" description="SEFIR" evidence="1">
    <location>
        <begin position="7"/>
        <end position="143"/>
    </location>
</feature>
<dbReference type="InterPro" id="IPR035897">
    <property type="entry name" value="Toll_tir_struct_dom_sf"/>
</dbReference>
<organism evidence="2 3">
    <name type="scientific">Candidatus Berkelbacteria bacterium RIFOXYA2_FULL_43_10</name>
    <dbReference type="NCBI Taxonomy" id="1797472"/>
    <lineage>
        <taxon>Bacteria</taxon>
        <taxon>Candidatus Berkelbacteria</taxon>
    </lineage>
</organism>
<accession>A0A1F5EDQ8</accession>
<comment type="caution">
    <text evidence="2">The sequence shown here is derived from an EMBL/GenBank/DDBJ whole genome shotgun (WGS) entry which is preliminary data.</text>
</comment>